<gene>
    <name evidence="1" type="ORF">C7H19_12435</name>
</gene>
<dbReference type="Pfam" id="PF11209">
    <property type="entry name" value="LmeA"/>
    <property type="match status" value="1"/>
</dbReference>
<proteinExistence type="predicted"/>
<reference evidence="1 2" key="1">
    <citation type="submission" date="2018-03" db="EMBL/GenBank/DDBJ databases">
        <title>The ancient ancestry and fast evolution of plastids.</title>
        <authorList>
            <person name="Moore K.R."/>
            <person name="Magnabosco C."/>
            <person name="Momper L."/>
            <person name="Gold D.A."/>
            <person name="Bosak T."/>
            <person name="Fournier G.P."/>
        </authorList>
    </citation>
    <scope>NUCLEOTIDE SEQUENCE [LARGE SCALE GENOMIC DNA]</scope>
    <source>
        <strain evidence="1 2">CCALA 016</strain>
    </source>
</reference>
<dbReference type="RefSeq" id="WP_106457202.1">
    <property type="nucleotide sequence ID" value="NZ_PXOH01000012.1"/>
</dbReference>
<dbReference type="EMBL" id="PXOH01000012">
    <property type="protein sequence ID" value="PSF36771.1"/>
    <property type="molecule type" value="Genomic_DNA"/>
</dbReference>
<accession>A0A2T1LX52</accession>
<keyword evidence="2" id="KW-1185">Reference proteome</keyword>
<evidence type="ECO:0000313" key="2">
    <source>
        <dbReference type="Proteomes" id="UP000239001"/>
    </source>
</evidence>
<dbReference type="OrthoDB" id="570669at2"/>
<organism evidence="1 2">
    <name type="scientific">Aphanothece hegewaldii CCALA 016</name>
    <dbReference type="NCBI Taxonomy" id="2107694"/>
    <lineage>
        <taxon>Bacteria</taxon>
        <taxon>Bacillati</taxon>
        <taxon>Cyanobacteriota</taxon>
        <taxon>Cyanophyceae</taxon>
        <taxon>Oscillatoriophycideae</taxon>
        <taxon>Chroococcales</taxon>
        <taxon>Aphanothecaceae</taxon>
        <taxon>Aphanothece</taxon>
    </lineage>
</organism>
<name>A0A2T1LX52_9CHRO</name>
<sequence length="270" mass="30622">MEWLTIIIASLLGILTPTGLILEKVAEDNLRRQVKEVEQLSVRIDNVPSYQVISGKVERIRLASRGVYPITDLRIDTLELESDRLNIDLNKLQGKENNQIARSIFREPVQAAVRIVIKEEDINRALQSPKIKAQLQQLVKQLLPNRSDFSVPSLEILNANFDLQDNNRYRFQAQLQQSSTTDAPAQTLELVLEVSLNVIRGRQIQLLQPSGSLNGRKLSTRLLNGFAERLSEQLDLQSLERNGITARVLQLKGDNNQLDFAAFVRLEPQK</sequence>
<evidence type="ECO:0000313" key="1">
    <source>
        <dbReference type="EMBL" id="PSF36771.1"/>
    </source>
</evidence>
<dbReference type="Proteomes" id="UP000239001">
    <property type="component" value="Unassembled WGS sequence"/>
</dbReference>
<comment type="caution">
    <text evidence="1">The sequence shown here is derived from an EMBL/GenBank/DDBJ whole genome shotgun (WGS) entry which is preliminary data.</text>
</comment>
<reference evidence="1 2" key="2">
    <citation type="submission" date="2018-03" db="EMBL/GenBank/DDBJ databases">
        <authorList>
            <person name="Keele B.F."/>
        </authorList>
    </citation>
    <scope>NUCLEOTIDE SEQUENCE [LARGE SCALE GENOMIC DNA]</scope>
    <source>
        <strain evidence="1 2">CCALA 016</strain>
    </source>
</reference>
<dbReference type="InterPro" id="IPR021373">
    <property type="entry name" value="DUF2993"/>
</dbReference>
<protein>
    <submittedName>
        <fullName evidence="1">DUF2993 domain-containing protein</fullName>
    </submittedName>
</protein>
<dbReference type="AlphaFoldDB" id="A0A2T1LX52"/>